<evidence type="ECO:0000313" key="1">
    <source>
        <dbReference type="EMBL" id="SHG75358.1"/>
    </source>
</evidence>
<proteinExistence type="predicted"/>
<sequence>MVNQNIRFIGQSKQLEPIFARTITAQGHHRFCEAIKAQEATIVGSCIIDDVVQMKKIKSGGHLTINRAKLEELIVTGTLSAKHIQTKDIFVRGKIRVDHLEAEHGEIIMKCTCHIGKMNVEKLLIKKGFSFSSRLVSESITGKYIQLTHTQANTVRGEHVVLGENCEINTLYYTEQYTIAKSSSAIRIVKEVL</sequence>
<protein>
    <recommendedName>
        <fullName evidence="3">Protein CcmA, bactofilin family</fullName>
    </recommendedName>
</protein>
<gene>
    <name evidence="1" type="ORF">SAMN05421807_101464</name>
</gene>
<evidence type="ECO:0000313" key="2">
    <source>
        <dbReference type="Proteomes" id="UP000184079"/>
    </source>
</evidence>
<dbReference type="EMBL" id="FQXD01000001">
    <property type="protein sequence ID" value="SHG75358.1"/>
    <property type="molecule type" value="Genomic_DNA"/>
</dbReference>
<keyword evidence="2" id="KW-1185">Reference proteome</keyword>
<organism evidence="1 2">
    <name type="scientific">Virgibacillus chiguensis</name>
    <dbReference type="NCBI Taxonomy" id="411959"/>
    <lineage>
        <taxon>Bacteria</taxon>
        <taxon>Bacillati</taxon>
        <taxon>Bacillota</taxon>
        <taxon>Bacilli</taxon>
        <taxon>Bacillales</taxon>
        <taxon>Bacillaceae</taxon>
        <taxon>Virgibacillus</taxon>
    </lineage>
</organism>
<dbReference type="AlphaFoldDB" id="A0A1M5MDG3"/>
<dbReference type="Proteomes" id="UP000184079">
    <property type="component" value="Unassembled WGS sequence"/>
</dbReference>
<dbReference type="RefSeq" id="WP_073004760.1">
    <property type="nucleotide sequence ID" value="NZ_FQXD01000001.1"/>
</dbReference>
<dbReference type="OrthoDB" id="1730007at2"/>
<name>A0A1M5MDG3_9BACI</name>
<accession>A0A1M5MDG3</accession>
<evidence type="ECO:0008006" key="3">
    <source>
        <dbReference type="Google" id="ProtNLM"/>
    </source>
</evidence>
<reference evidence="2" key="1">
    <citation type="submission" date="2016-11" db="EMBL/GenBank/DDBJ databases">
        <authorList>
            <person name="Varghese N."/>
            <person name="Submissions S."/>
        </authorList>
    </citation>
    <scope>NUCLEOTIDE SEQUENCE [LARGE SCALE GENOMIC DNA]</scope>
    <source>
        <strain evidence="2">CGMCC 1.6496</strain>
    </source>
</reference>